<proteinExistence type="predicted"/>
<organism evidence="1 2">
    <name type="scientific">Pluteus cervinus</name>
    <dbReference type="NCBI Taxonomy" id="181527"/>
    <lineage>
        <taxon>Eukaryota</taxon>
        <taxon>Fungi</taxon>
        <taxon>Dikarya</taxon>
        <taxon>Basidiomycota</taxon>
        <taxon>Agaricomycotina</taxon>
        <taxon>Agaricomycetes</taxon>
        <taxon>Agaricomycetidae</taxon>
        <taxon>Agaricales</taxon>
        <taxon>Pluteineae</taxon>
        <taxon>Pluteaceae</taxon>
        <taxon>Pluteus</taxon>
    </lineage>
</organism>
<gene>
    <name evidence="1" type="ORF">BDN72DRAFT_843179</name>
</gene>
<accession>A0ACD3APG3</accession>
<evidence type="ECO:0000313" key="1">
    <source>
        <dbReference type="EMBL" id="TFK67400.1"/>
    </source>
</evidence>
<dbReference type="EMBL" id="ML208377">
    <property type="protein sequence ID" value="TFK67400.1"/>
    <property type="molecule type" value="Genomic_DNA"/>
</dbReference>
<reference evidence="1 2" key="1">
    <citation type="journal article" date="2019" name="Nat. Ecol. Evol.">
        <title>Megaphylogeny resolves global patterns of mushroom evolution.</title>
        <authorList>
            <person name="Varga T."/>
            <person name="Krizsan K."/>
            <person name="Foldi C."/>
            <person name="Dima B."/>
            <person name="Sanchez-Garcia M."/>
            <person name="Sanchez-Ramirez S."/>
            <person name="Szollosi G.J."/>
            <person name="Szarkandi J.G."/>
            <person name="Papp V."/>
            <person name="Albert L."/>
            <person name="Andreopoulos W."/>
            <person name="Angelini C."/>
            <person name="Antonin V."/>
            <person name="Barry K.W."/>
            <person name="Bougher N.L."/>
            <person name="Buchanan P."/>
            <person name="Buyck B."/>
            <person name="Bense V."/>
            <person name="Catcheside P."/>
            <person name="Chovatia M."/>
            <person name="Cooper J."/>
            <person name="Damon W."/>
            <person name="Desjardin D."/>
            <person name="Finy P."/>
            <person name="Geml J."/>
            <person name="Haridas S."/>
            <person name="Hughes K."/>
            <person name="Justo A."/>
            <person name="Karasinski D."/>
            <person name="Kautmanova I."/>
            <person name="Kiss B."/>
            <person name="Kocsube S."/>
            <person name="Kotiranta H."/>
            <person name="LaButti K.M."/>
            <person name="Lechner B.E."/>
            <person name="Liimatainen K."/>
            <person name="Lipzen A."/>
            <person name="Lukacs Z."/>
            <person name="Mihaltcheva S."/>
            <person name="Morgado L.N."/>
            <person name="Niskanen T."/>
            <person name="Noordeloos M.E."/>
            <person name="Ohm R.A."/>
            <person name="Ortiz-Santana B."/>
            <person name="Ovrebo C."/>
            <person name="Racz N."/>
            <person name="Riley R."/>
            <person name="Savchenko A."/>
            <person name="Shiryaev A."/>
            <person name="Soop K."/>
            <person name="Spirin V."/>
            <person name="Szebenyi C."/>
            <person name="Tomsovsky M."/>
            <person name="Tulloss R.E."/>
            <person name="Uehling J."/>
            <person name="Grigoriev I.V."/>
            <person name="Vagvolgyi C."/>
            <person name="Papp T."/>
            <person name="Martin F.M."/>
            <person name="Miettinen O."/>
            <person name="Hibbett D.S."/>
            <person name="Nagy L.G."/>
        </authorList>
    </citation>
    <scope>NUCLEOTIDE SEQUENCE [LARGE SCALE GENOMIC DNA]</scope>
    <source>
        <strain evidence="1 2">NL-1719</strain>
    </source>
</reference>
<keyword evidence="2" id="KW-1185">Reference proteome</keyword>
<name>A0ACD3APG3_9AGAR</name>
<sequence length="1046" mass="114118">MSVTSPNPRWNSPPPTYDTHMSSSTLTPYLRLPHLLSLTWLAYPIISLAFVAFRLQLSLASSQDAVANAKGDLLTSCKAAEQAATAAASMPRFMAAATNRQFAEAINGTMNGARAALILALTSMEAIINFLIDIYRSTFLCFLELVLRGGLAILIGAVAELNSIISSAADSIRTSIQNDVNSANSVIKSAIDAVNKINPFSDISAPTIPVPSLDALQNVTLPSSFQDSLTQLNNTLPTFNDLKDKIEAIISQPFELVKQDINDTFTNLTFDAAILPVPEENTVSFCNDLDLSVVDDLGRDLIKIAKIGTLILILLIFVLIGLNCLLEWYKWRCLKRHLEYTREAWMTDPTMVHPKAVVGGPQVTLSDHNLMVLEATMAHPLITKIVNGISNLLRLSPTQHTHLQWFFNYIFHAPALACFLIGFFGLLSVQLQLWAMGPLAAQYSDRAASAVADFSATIATSINNSMYNQSAVYAQDINGRVDLVQSTINDGVFGWVNGTTTTLNDTINEFYNDIQNAVSTAFGGTILEQPAQEFIRCLIGSKVDAIENALTFMHDNLKIDMPRVNQSVLVLSPSSVEEATRPIAAAAIGGGNNDDQGLIGRLIDSYAASLRKERIMFAIFMGLWGVVVFMGICVLLWHSVGKNILEKRNRRRWEREQRSGIDGIVIPFRAGANSTDEKQGGATAVTSSFPAMPSPRPFAVPNDTITSEKESTSEKSWDSFFEGREKKGQVKPISAPMKLMALGRKAMNKDRETTDKSNNPAWFGKMAGLLGKKQNDEESTFEVKPTQRPRPNLTISVERASGTREDLPQVVNSTGRATKPQESPLHSRWSPSPVAPKSGWLGIVSPTRKVTSHPPIGVPIVSRSRPSVDVPMDVDMSESPANPVFAPPLHHGFDSPRRVSNPRGILTKRDVSPPPPLHSPKLYQPVTALAPPPLGKHGRMASRPTAADKARGTHKRNWQPMTNINSSNQLDSQSGSVTPVTRYLTTTHARQSSSVNPFATPFDDNHRVTIDSTFAGRNGLGYGMMQQRTPMTAASTTSNPFTAIAL</sequence>
<protein>
    <submittedName>
        <fullName evidence="1">Uncharacterized protein</fullName>
    </submittedName>
</protein>
<evidence type="ECO:0000313" key="2">
    <source>
        <dbReference type="Proteomes" id="UP000308600"/>
    </source>
</evidence>
<dbReference type="Proteomes" id="UP000308600">
    <property type="component" value="Unassembled WGS sequence"/>
</dbReference>